<evidence type="ECO:0000313" key="3">
    <source>
        <dbReference type="Proteomes" id="UP000078596"/>
    </source>
</evidence>
<dbReference type="InterPro" id="IPR001296">
    <property type="entry name" value="Glyco_trans_1"/>
</dbReference>
<dbReference type="Proteomes" id="UP000078596">
    <property type="component" value="Chromosome"/>
</dbReference>
<evidence type="ECO:0000313" key="2">
    <source>
        <dbReference type="EMBL" id="ANJ67654.1"/>
    </source>
</evidence>
<protein>
    <recommendedName>
        <fullName evidence="1">Glycosyl transferase family 1 domain-containing protein</fullName>
    </recommendedName>
</protein>
<dbReference type="STRING" id="1860122.A9404_09920"/>
<dbReference type="GO" id="GO:1901135">
    <property type="term" value="P:carbohydrate derivative metabolic process"/>
    <property type="evidence" value="ECO:0007669"/>
    <property type="project" value="UniProtKB-ARBA"/>
</dbReference>
<dbReference type="AlphaFoldDB" id="A0A191ZIF6"/>
<dbReference type="GO" id="GO:0016757">
    <property type="term" value="F:glycosyltransferase activity"/>
    <property type="evidence" value="ECO:0007669"/>
    <property type="project" value="InterPro"/>
</dbReference>
<gene>
    <name evidence="2" type="ORF">A9404_09920</name>
</gene>
<dbReference type="RefSeq" id="WP_066100945.1">
    <property type="nucleotide sequence ID" value="NZ_CP016027.1"/>
</dbReference>
<dbReference type="EMBL" id="CP016027">
    <property type="protein sequence ID" value="ANJ67654.1"/>
    <property type="molecule type" value="Genomic_DNA"/>
</dbReference>
<sequence>MNAGRHCRTALVLSYREGFSVNDATSISLTIAEQLADDHDDILILGGPNAIAAGAPLVDGVIHPLRLPWWPIGPHNRRYERAIRQAVRALQLDRLELHNRGVLFHRLSDLPIGLALYLHNDPHLVGGLKTQADRLKILKRADYVVCVSEYIRQRFCAGLPDALCAKVHIGYNTLNLAEFAPTAPKDNEIVFVGRFIPEKGIVPLLQALKSTLPNHPDWRARIIGARYFGQKGLQYPYEKELLEELGTAHPQIEMPGYRPFAEVVELFRRARIAVVPSTWEEPFGRTALEGMAAGCAVIASRRGGLPEVLGDAGVLVEPTAEEISAALARLMSDPQYCDAVGQRCLARARTVFDPGPIHREINALRRSPRPSKG</sequence>
<dbReference type="Gene3D" id="3.40.50.2000">
    <property type="entry name" value="Glycogen Phosphorylase B"/>
    <property type="match status" value="2"/>
</dbReference>
<name>A0A191ZIF6_9GAMM</name>
<dbReference type="CDD" id="cd03801">
    <property type="entry name" value="GT4_PimA-like"/>
    <property type="match status" value="1"/>
</dbReference>
<dbReference type="Pfam" id="PF00534">
    <property type="entry name" value="Glycos_transf_1"/>
    <property type="match status" value="1"/>
</dbReference>
<keyword evidence="3" id="KW-1185">Reference proteome</keyword>
<feature type="domain" description="Glycosyl transferase family 1" evidence="1">
    <location>
        <begin position="183"/>
        <end position="342"/>
    </location>
</feature>
<proteinExistence type="predicted"/>
<organism evidence="2 3">
    <name type="scientific">Halothiobacillus diazotrophicus</name>
    <dbReference type="NCBI Taxonomy" id="1860122"/>
    <lineage>
        <taxon>Bacteria</taxon>
        <taxon>Pseudomonadati</taxon>
        <taxon>Pseudomonadota</taxon>
        <taxon>Gammaproteobacteria</taxon>
        <taxon>Chromatiales</taxon>
        <taxon>Halothiobacillaceae</taxon>
        <taxon>Halothiobacillus</taxon>
    </lineage>
</organism>
<dbReference type="PANTHER" id="PTHR12526">
    <property type="entry name" value="GLYCOSYLTRANSFERASE"/>
    <property type="match status" value="1"/>
</dbReference>
<evidence type="ECO:0000259" key="1">
    <source>
        <dbReference type="Pfam" id="PF00534"/>
    </source>
</evidence>
<reference evidence="2 3" key="1">
    <citation type="submission" date="2016-06" db="EMBL/GenBank/DDBJ databases">
        <title>Insight into the functional genes involving in sulfur oxidation in Pearl River water.</title>
        <authorList>
            <person name="Luo J."/>
            <person name="Tan X."/>
            <person name="Lin W."/>
        </authorList>
    </citation>
    <scope>NUCLEOTIDE SEQUENCE [LARGE SCALE GENOMIC DNA]</scope>
    <source>
        <strain evidence="2 3">LS2</strain>
    </source>
</reference>
<accession>A0A191ZIF6</accession>
<dbReference type="SUPFAM" id="SSF53756">
    <property type="entry name" value="UDP-Glycosyltransferase/glycogen phosphorylase"/>
    <property type="match status" value="1"/>
</dbReference>
<dbReference type="KEGG" id="haz:A9404_09920"/>